<accession>A0A834XC03</accession>
<keyword evidence="3" id="KW-1185">Reference proteome</keyword>
<dbReference type="EMBL" id="JAAIUW010000002">
    <property type="protein sequence ID" value="KAF7841657.1"/>
    <property type="molecule type" value="Genomic_DNA"/>
</dbReference>
<organism evidence="2 3">
    <name type="scientific">Senna tora</name>
    <dbReference type="NCBI Taxonomy" id="362788"/>
    <lineage>
        <taxon>Eukaryota</taxon>
        <taxon>Viridiplantae</taxon>
        <taxon>Streptophyta</taxon>
        <taxon>Embryophyta</taxon>
        <taxon>Tracheophyta</taxon>
        <taxon>Spermatophyta</taxon>
        <taxon>Magnoliopsida</taxon>
        <taxon>eudicotyledons</taxon>
        <taxon>Gunneridae</taxon>
        <taxon>Pentapetalae</taxon>
        <taxon>rosids</taxon>
        <taxon>fabids</taxon>
        <taxon>Fabales</taxon>
        <taxon>Fabaceae</taxon>
        <taxon>Caesalpinioideae</taxon>
        <taxon>Cassia clade</taxon>
        <taxon>Senna</taxon>
    </lineage>
</organism>
<feature type="compositionally biased region" description="Basic and acidic residues" evidence="1">
    <location>
        <begin position="1"/>
        <end position="19"/>
    </location>
</feature>
<sequence>MEEKEWFRFGGEERKETERRRQKGEEDEGGYGLDWGKVWRGSRFGDRRVEALGRCWRCGGGSVLVAMEVWKLLDYGVIVIVPMPVATTFTPTVAVSTPIEVGARWGFCAM</sequence>
<gene>
    <name evidence="2" type="ORF">G2W53_003955</name>
</gene>
<dbReference type="AlphaFoldDB" id="A0A834XC03"/>
<evidence type="ECO:0000313" key="3">
    <source>
        <dbReference type="Proteomes" id="UP000634136"/>
    </source>
</evidence>
<dbReference type="Proteomes" id="UP000634136">
    <property type="component" value="Unassembled WGS sequence"/>
</dbReference>
<evidence type="ECO:0000256" key="1">
    <source>
        <dbReference type="SAM" id="MobiDB-lite"/>
    </source>
</evidence>
<feature type="region of interest" description="Disordered" evidence="1">
    <location>
        <begin position="1"/>
        <end position="30"/>
    </location>
</feature>
<proteinExistence type="predicted"/>
<evidence type="ECO:0000313" key="2">
    <source>
        <dbReference type="EMBL" id="KAF7841657.1"/>
    </source>
</evidence>
<reference evidence="2" key="1">
    <citation type="submission" date="2020-09" db="EMBL/GenBank/DDBJ databases">
        <title>Genome-Enabled Discovery of Anthraquinone Biosynthesis in Senna tora.</title>
        <authorList>
            <person name="Kang S.-H."/>
            <person name="Pandey R.P."/>
            <person name="Lee C.-M."/>
            <person name="Sim J.-S."/>
            <person name="Jeong J.-T."/>
            <person name="Choi B.-S."/>
            <person name="Jung M."/>
            <person name="Ginzburg D."/>
            <person name="Zhao K."/>
            <person name="Won S.Y."/>
            <person name="Oh T.-J."/>
            <person name="Yu Y."/>
            <person name="Kim N.-H."/>
            <person name="Lee O.R."/>
            <person name="Lee T.-H."/>
            <person name="Bashyal P."/>
            <person name="Kim T.-S."/>
            <person name="Lee W.-H."/>
            <person name="Kawkins C."/>
            <person name="Kim C.-K."/>
            <person name="Kim J.S."/>
            <person name="Ahn B.O."/>
            <person name="Rhee S.Y."/>
            <person name="Sohng J.K."/>
        </authorList>
    </citation>
    <scope>NUCLEOTIDE SEQUENCE</scope>
    <source>
        <tissue evidence="2">Leaf</tissue>
    </source>
</reference>
<name>A0A834XC03_9FABA</name>
<protein>
    <submittedName>
        <fullName evidence="2">Uncharacterized protein</fullName>
    </submittedName>
</protein>
<comment type="caution">
    <text evidence="2">The sequence shown here is derived from an EMBL/GenBank/DDBJ whole genome shotgun (WGS) entry which is preliminary data.</text>
</comment>